<keyword evidence="2" id="KW-0732">Signal</keyword>
<feature type="chain" id="PRO_5047284774" description="Protein xylosyltransferase" evidence="2">
    <location>
        <begin position="23"/>
        <end position="655"/>
    </location>
</feature>
<feature type="domain" description="Nucleotide-diphospho-sugar transferase" evidence="4">
    <location>
        <begin position="219"/>
        <end position="376"/>
    </location>
</feature>
<dbReference type="InterPro" id="IPR000421">
    <property type="entry name" value="FA58C"/>
</dbReference>
<comment type="caution">
    <text evidence="5">The sequence shown here is derived from an EMBL/GenBank/DDBJ whole genome shotgun (WGS) entry which is preliminary data.</text>
</comment>
<sequence length="655" mass="71625">MASRHAPPRLLLLSALLAAGRAFGLLQRLPNDEWRERLADSISNLTASPEDEYDIPYEILLTRGKFANMGAEMAREFMLASEVAAEKNREQKTESIVECLPEMRAGVASGFLDIFSKEYKPRFVNAFRGVDMPAYFTVSDHRFKEMFRNFLVHAHQLTCASSDRIVVVNAALDKESYQECKGLESGIVQPTNVVPWTASSFTLRCIDLSGWLPQQLFEHSDQKFFQPWSCAYNMLLWTRPHIAAAAVEAATQPVMMIDTDVILHQNLLNLANTTLQACTDCVAITGREYQSDSKPNTGTVYTDKAGLPLLREWAKADPIFMNAKEGDQSAIQSLMSSNASLRAQLAVFAQAEVGECGIAGSYATHYNCLTGKKEHMMRVGHWDTRVYREPAQLRCRVVGEPVEMEPDTGAPQGTDLPMPKRSRIVGGRKAGEAEGLALVLPAGHRQLKFTSAASCQTWSCVTNPARFATDGLVSTIAHVSQLGNWTGDLGTVMQVGRVEITFDSCMCQPAGSMLIETSFDGVTWRTYGTLGEMKVWEGSRLVAFEHRLNARYIRVRPAATYTAIPHRSDQRFSLREVEAFGTSDLLEDGGPGLLAMGQRSAHGARGGPGGRAVLAAGLHPEDHACGLAALRPELSSTRLPAQVGKGGSPPQGAGE</sequence>
<dbReference type="Gene3D" id="2.60.120.260">
    <property type="entry name" value="Galactose-binding domain-like"/>
    <property type="match status" value="1"/>
</dbReference>
<keyword evidence="6" id="KW-1185">Reference proteome</keyword>
<gene>
    <name evidence="5" type="ORF">PCOR1329_LOCUS43349</name>
</gene>
<dbReference type="InterPro" id="IPR005069">
    <property type="entry name" value="Nucl-diP-sugar_transferase"/>
</dbReference>
<dbReference type="Pfam" id="PF00754">
    <property type="entry name" value="F5_F8_type_C"/>
    <property type="match status" value="1"/>
</dbReference>
<feature type="region of interest" description="Disordered" evidence="1">
    <location>
        <begin position="636"/>
        <end position="655"/>
    </location>
</feature>
<evidence type="ECO:0008006" key="7">
    <source>
        <dbReference type="Google" id="ProtNLM"/>
    </source>
</evidence>
<name>A0ABN9TZF4_9DINO</name>
<dbReference type="Pfam" id="PF03407">
    <property type="entry name" value="Nucleotid_trans"/>
    <property type="match status" value="1"/>
</dbReference>
<evidence type="ECO:0000259" key="4">
    <source>
        <dbReference type="Pfam" id="PF03407"/>
    </source>
</evidence>
<organism evidence="5 6">
    <name type="scientific">Prorocentrum cordatum</name>
    <dbReference type="NCBI Taxonomy" id="2364126"/>
    <lineage>
        <taxon>Eukaryota</taxon>
        <taxon>Sar</taxon>
        <taxon>Alveolata</taxon>
        <taxon>Dinophyceae</taxon>
        <taxon>Prorocentrales</taxon>
        <taxon>Prorocentraceae</taxon>
        <taxon>Prorocentrum</taxon>
    </lineage>
</organism>
<evidence type="ECO:0000256" key="2">
    <source>
        <dbReference type="SAM" id="SignalP"/>
    </source>
</evidence>
<protein>
    <recommendedName>
        <fullName evidence="7">Protein xylosyltransferase</fullName>
    </recommendedName>
</protein>
<dbReference type="Proteomes" id="UP001189429">
    <property type="component" value="Unassembled WGS sequence"/>
</dbReference>
<accession>A0ABN9TZF4</accession>
<evidence type="ECO:0000313" key="5">
    <source>
        <dbReference type="EMBL" id="CAK0851155.1"/>
    </source>
</evidence>
<evidence type="ECO:0000256" key="1">
    <source>
        <dbReference type="SAM" id="MobiDB-lite"/>
    </source>
</evidence>
<reference evidence="5" key="1">
    <citation type="submission" date="2023-10" db="EMBL/GenBank/DDBJ databases">
        <authorList>
            <person name="Chen Y."/>
            <person name="Shah S."/>
            <person name="Dougan E. K."/>
            <person name="Thang M."/>
            <person name="Chan C."/>
        </authorList>
    </citation>
    <scope>NUCLEOTIDE SEQUENCE [LARGE SCALE GENOMIC DNA]</scope>
</reference>
<feature type="signal peptide" evidence="2">
    <location>
        <begin position="1"/>
        <end position="22"/>
    </location>
</feature>
<evidence type="ECO:0000259" key="3">
    <source>
        <dbReference type="Pfam" id="PF00754"/>
    </source>
</evidence>
<dbReference type="SUPFAM" id="SSF49785">
    <property type="entry name" value="Galactose-binding domain-like"/>
    <property type="match status" value="1"/>
</dbReference>
<proteinExistence type="predicted"/>
<feature type="domain" description="F5/8 type C" evidence="3">
    <location>
        <begin position="462"/>
        <end position="566"/>
    </location>
</feature>
<dbReference type="InterPro" id="IPR008979">
    <property type="entry name" value="Galactose-bd-like_sf"/>
</dbReference>
<evidence type="ECO:0000313" key="6">
    <source>
        <dbReference type="Proteomes" id="UP001189429"/>
    </source>
</evidence>
<feature type="compositionally biased region" description="Gly residues" evidence="1">
    <location>
        <begin position="644"/>
        <end position="655"/>
    </location>
</feature>
<dbReference type="EMBL" id="CAUYUJ010015209">
    <property type="protein sequence ID" value="CAK0851155.1"/>
    <property type="molecule type" value="Genomic_DNA"/>
</dbReference>